<dbReference type="Proteomes" id="UP000229681">
    <property type="component" value="Unassembled WGS sequence"/>
</dbReference>
<accession>A0A2M8PYU4</accession>
<reference evidence="4 5" key="1">
    <citation type="submission" date="2017-11" db="EMBL/GenBank/DDBJ databases">
        <title>Evolution of Phototrophy in the Chloroflexi Phylum Driven by Horizontal Gene Transfer.</title>
        <authorList>
            <person name="Ward L.M."/>
            <person name="Hemp J."/>
            <person name="Shih P.M."/>
            <person name="Mcglynn S.E."/>
            <person name="Fischer W."/>
        </authorList>
    </citation>
    <scope>NUCLEOTIDE SEQUENCE [LARGE SCALE GENOMIC DNA]</scope>
    <source>
        <strain evidence="3">CP1_1M</strain>
        <strain evidence="2">JP3_13</strain>
    </source>
</reference>
<proteinExistence type="predicted"/>
<dbReference type="InterPro" id="IPR021139">
    <property type="entry name" value="NYN"/>
</dbReference>
<evidence type="ECO:0000313" key="5">
    <source>
        <dbReference type="Proteomes" id="UP000229681"/>
    </source>
</evidence>
<evidence type="ECO:0000313" key="2">
    <source>
        <dbReference type="EMBL" id="PJF37023.1"/>
    </source>
</evidence>
<dbReference type="EMBL" id="PGTL01000010">
    <property type="protein sequence ID" value="PJF42726.1"/>
    <property type="molecule type" value="Genomic_DNA"/>
</dbReference>
<dbReference type="EMBL" id="PGTM01000018">
    <property type="protein sequence ID" value="PJF37023.1"/>
    <property type="molecule type" value="Genomic_DNA"/>
</dbReference>
<dbReference type="Gene3D" id="3.40.50.1010">
    <property type="entry name" value="5'-nuclease"/>
    <property type="match status" value="1"/>
</dbReference>
<comment type="caution">
    <text evidence="3">The sequence shown here is derived from an EMBL/GenBank/DDBJ whole genome shotgun (WGS) entry which is preliminary data.</text>
</comment>
<gene>
    <name evidence="2" type="ORF">CUN49_02415</name>
    <name evidence="3" type="ORF">CUN50_03030</name>
</gene>
<dbReference type="Proteomes" id="UP000228947">
    <property type="component" value="Unassembled WGS sequence"/>
</dbReference>
<organism evidence="3 4">
    <name type="scientific">Candidatus Thermofonsia Clade 1 bacterium</name>
    <dbReference type="NCBI Taxonomy" id="2364210"/>
    <lineage>
        <taxon>Bacteria</taxon>
        <taxon>Bacillati</taxon>
        <taxon>Chloroflexota</taxon>
        <taxon>Candidatus Thermofontia</taxon>
        <taxon>Candidatus Thermofonsia Clade 1</taxon>
    </lineage>
</organism>
<dbReference type="Pfam" id="PF01936">
    <property type="entry name" value="NYN"/>
    <property type="match status" value="1"/>
</dbReference>
<evidence type="ECO:0000259" key="1">
    <source>
        <dbReference type="Pfam" id="PF01936"/>
    </source>
</evidence>
<accession>A0A2M8PHK1</accession>
<name>A0A2M8PYU4_9CHLR</name>
<evidence type="ECO:0000313" key="4">
    <source>
        <dbReference type="Proteomes" id="UP000228947"/>
    </source>
</evidence>
<protein>
    <recommendedName>
        <fullName evidence="1">NYN domain-containing protein</fullName>
    </recommendedName>
</protein>
<dbReference type="AlphaFoldDB" id="A0A2M8PYU4"/>
<feature type="domain" description="NYN" evidence="1">
    <location>
        <begin position="158"/>
        <end position="305"/>
    </location>
</feature>
<evidence type="ECO:0000313" key="3">
    <source>
        <dbReference type="EMBL" id="PJF42726.1"/>
    </source>
</evidence>
<dbReference type="GO" id="GO:0004540">
    <property type="term" value="F:RNA nuclease activity"/>
    <property type="evidence" value="ECO:0007669"/>
    <property type="project" value="InterPro"/>
</dbReference>
<sequence>MSAYLIVDIEDLLVGLQQRAFAIDLYDLASRLRSTAALAAGVSLERLQAVAVANWESVRALNSSAQPILEGVGFQTFDVPERAQFADALMARYFGDDAEPLNELILVATSQEVLSLIARVPKRRNARVRVWADSAPSTSDEIIYQPLETVLGIQTKTVALYIDFENIAISLNQQGYAVNLDRLIEGFSAHAKAHGQIVKMAAYAPWGKRGSLPPLIDSSGREVSDEASSRLALANIDPVFNLPGKNSADMRIAKDVLADSAQPNSADIFIIASGDRDFNDVFSALRARNKQVIVWGVRGSTSRLLETNPSLQVEYLDDFLGLTRYDALSAQPHIAMALSSTATAFTPSQWSSLILQYDRLMASLGAHEVTLEALQEHLQEMNAVVSAERGRDLIMQAVAMGIFRLRHGDGLDFVQPADEHPIVARTRLVRDRILLRVANTLEVRSWEYVNYGFLLKGIAMDRELDKPGLNVDDAWRSEWIDCLVREGLLIREMIPHRHNPEDLVPVIKLAPDLPPMARPRPPAINGKPSYDDLDTSSTQVVKRDLETEDMMKRIVVSVDQFTSYRGFTWCPLGSLHRRLRPYDSGVTFQRAVEWLQELGAVKIDEYENPESPYKTKGISVISTSNVAQEILRERNAFIRGLLRLYEQHLPINMSNIARETGLSESELSLWVSIMESENVLNPVQGKPGLYSLFRGHHTVNLVAQMGDQA</sequence>